<name>A0A0M9WAJ1_9EURO</name>
<dbReference type="OrthoDB" id="4454461at2759"/>
<dbReference type="Proteomes" id="UP000037696">
    <property type="component" value="Unassembled WGS sequence"/>
</dbReference>
<sequence length="179" mass="21253">MRIFIDKTDHLVVHARYTIHLSTRLARAGAEPIFSCPHVDLNSLTSSESPNRDCPQCRTLIERDFTLFQYKQIAVFDVKRDLGSCKWPADSRWLSNCRLTGDDFSKNVEFWSSSRYLKETRADYCGWDREYERDQQLQREEHARTLHQERLGWGDTQQCLINDPTPWYVLENEMENEKM</sequence>
<dbReference type="AlphaFoldDB" id="A0A0M9WAJ1"/>
<organism evidence="1 2">
    <name type="scientific">Penicillium nordicum</name>
    <dbReference type="NCBI Taxonomy" id="229535"/>
    <lineage>
        <taxon>Eukaryota</taxon>
        <taxon>Fungi</taxon>
        <taxon>Dikarya</taxon>
        <taxon>Ascomycota</taxon>
        <taxon>Pezizomycotina</taxon>
        <taxon>Eurotiomycetes</taxon>
        <taxon>Eurotiomycetidae</taxon>
        <taxon>Eurotiales</taxon>
        <taxon>Aspergillaceae</taxon>
        <taxon>Penicillium</taxon>
    </lineage>
</organism>
<keyword evidence="2" id="KW-1185">Reference proteome</keyword>
<evidence type="ECO:0000313" key="1">
    <source>
        <dbReference type="EMBL" id="KOS37423.1"/>
    </source>
</evidence>
<accession>A0A0M9WAJ1</accession>
<protein>
    <submittedName>
        <fullName evidence="1">Uncharacterized protein</fullName>
    </submittedName>
</protein>
<comment type="caution">
    <text evidence="1">The sequence shown here is derived from an EMBL/GenBank/DDBJ whole genome shotgun (WGS) entry which is preliminary data.</text>
</comment>
<proteinExistence type="predicted"/>
<reference evidence="1 2" key="1">
    <citation type="submission" date="2015-08" db="EMBL/GenBank/DDBJ databases">
        <title>Genome sequencing of Penicillium nordicum.</title>
        <authorList>
            <person name="Nguyen H.D."/>
            <person name="Seifert K.A."/>
        </authorList>
    </citation>
    <scope>NUCLEOTIDE SEQUENCE [LARGE SCALE GENOMIC DNA]</scope>
    <source>
        <strain evidence="1 2">DAOMC 185683</strain>
    </source>
</reference>
<gene>
    <name evidence="1" type="ORF">ACN38_g11789</name>
</gene>
<dbReference type="EMBL" id="LHQQ01000321">
    <property type="protein sequence ID" value="KOS37423.1"/>
    <property type="molecule type" value="Genomic_DNA"/>
</dbReference>
<evidence type="ECO:0000313" key="2">
    <source>
        <dbReference type="Proteomes" id="UP000037696"/>
    </source>
</evidence>